<protein>
    <recommendedName>
        <fullName evidence="4">Ankyrin</fullName>
    </recommendedName>
</protein>
<evidence type="ECO:0000313" key="2">
    <source>
        <dbReference type="EMBL" id="RPA79109.1"/>
    </source>
</evidence>
<dbReference type="AlphaFoldDB" id="A0A3N4HZK0"/>
<name>A0A3N4HZK0_ASCIM</name>
<evidence type="ECO:0008006" key="4">
    <source>
        <dbReference type="Google" id="ProtNLM"/>
    </source>
</evidence>
<reference evidence="2 3" key="1">
    <citation type="journal article" date="2018" name="Nat. Ecol. Evol.">
        <title>Pezizomycetes genomes reveal the molecular basis of ectomycorrhizal truffle lifestyle.</title>
        <authorList>
            <person name="Murat C."/>
            <person name="Payen T."/>
            <person name="Noel B."/>
            <person name="Kuo A."/>
            <person name="Morin E."/>
            <person name="Chen J."/>
            <person name="Kohler A."/>
            <person name="Krizsan K."/>
            <person name="Balestrini R."/>
            <person name="Da Silva C."/>
            <person name="Montanini B."/>
            <person name="Hainaut M."/>
            <person name="Levati E."/>
            <person name="Barry K.W."/>
            <person name="Belfiori B."/>
            <person name="Cichocki N."/>
            <person name="Clum A."/>
            <person name="Dockter R.B."/>
            <person name="Fauchery L."/>
            <person name="Guy J."/>
            <person name="Iotti M."/>
            <person name="Le Tacon F."/>
            <person name="Lindquist E.A."/>
            <person name="Lipzen A."/>
            <person name="Malagnac F."/>
            <person name="Mello A."/>
            <person name="Molinier V."/>
            <person name="Miyauchi S."/>
            <person name="Poulain J."/>
            <person name="Riccioni C."/>
            <person name="Rubini A."/>
            <person name="Sitrit Y."/>
            <person name="Splivallo R."/>
            <person name="Traeger S."/>
            <person name="Wang M."/>
            <person name="Zifcakova L."/>
            <person name="Wipf D."/>
            <person name="Zambonelli A."/>
            <person name="Paolocci F."/>
            <person name="Nowrousian M."/>
            <person name="Ottonello S."/>
            <person name="Baldrian P."/>
            <person name="Spatafora J.W."/>
            <person name="Henrissat B."/>
            <person name="Nagy L.G."/>
            <person name="Aury J.M."/>
            <person name="Wincker P."/>
            <person name="Grigoriev I.V."/>
            <person name="Bonfante P."/>
            <person name="Martin F.M."/>
        </authorList>
    </citation>
    <scope>NUCLEOTIDE SEQUENCE [LARGE SCALE GENOMIC DNA]</scope>
    <source>
        <strain evidence="2 3">RN42</strain>
    </source>
</reference>
<evidence type="ECO:0000313" key="3">
    <source>
        <dbReference type="Proteomes" id="UP000275078"/>
    </source>
</evidence>
<evidence type="ECO:0000256" key="1">
    <source>
        <dbReference type="SAM" id="MobiDB-lite"/>
    </source>
</evidence>
<dbReference type="Proteomes" id="UP000275078">
    <property type="component" value="Unassembled WGS sequence"/>
</dbReference>
<dbReference type="EMBL" id="ML119703">
    <property type="protein sequence ID" value="RPA79109.1"/>
    <property type="molecule type" value="Genomic_DNA"/>
</dbReference>
<keyword evidence="3" id="KW-1185">Reference proteome</keyword>
<sequence>MRHVSLTNHLLSQTYLPLLLLHSGLSFRRSRQTLQSAWESLHPDCHALYMQPWDFECDLLTGDSWSQSMTPPAPLKAFLLEIGRLYDGFLTRISVSQFGAFLRIVGPSYFFLSLSIRAVFRKPERLQERLIFLETLLRHASNEITDRDVHAATPYWLHHQCIRSKYKTTFMALAIATGDKEVIRMVWEVYYKRDTERLEQSISHHLADLLFCYHLPVSTLISALEYLMDEWNVPPDSFLHTRCATDSLGYQPIHPSYDPWQTNGITTATALMLWPPYINICRPATICPEIWTIDPIRSKPQTDGFTTIESHYDDHTVPLSIFRFLVRRGADLTGPHNLILQLTRPLIIRDSWKHTIPLGPKGALRMLLEAGVDPEPFAQMYKISLLHCFQNFKDDLELYRLLLRCSRGSVNFASRFGVNELLEEGDDGDGWAEVEPHPLGVERLTPLQHLLVSLVLRQVEQEDVESRWVPFVEALMEFGAHPHVRDGENGRSAVMIAAADGARMAKVLEVMVGQEEARLWAMGWRGEMEKIEVLRPLLEAVESGVMEITESVDNAGEVRDGGTLDREVQYGGQVSRSLVDSRGHYSGSVALIRSLTYLVIRMILPVMGTLGALTGNHQVAGRIKPVSTRALRPRKRQKSQTQSASVARPKEPAVKPKMQKPPIEENSTTPEGKAGPVASDEPEDQIVAPSPIPVGKFPAINTEREQVADLRHKAETMDYDDKTHVKDFTCDLVKFLEHNLDSDQVSRNRIVVKLEEESAPRAVGLRHLFNLAADQLALEARSQTWSGMCDEYGTPDRAMAALQSLLPMDATMFKGRTIPDGKKLGTIISLACRNGLVRQQGNSAALRATRAQITKDINGVENVDQKVECQLIFRFVDGLIARNAWEGCTYLG</sequence>
<proteinExistence type="predicted"/>
<dbReference type="OrthoDB" id="539213at2759"/>
<organism evidence="2 3">
    <name type="scientific">Ascobolus immersus RN42</name>
    <dbReference type="NCBI Taxonomy" id="1160509"/>
    <lineage>
        <taxon>Eukaryota</taxon>
        <taxon>Fungi</taxon>
        <taxon>Dikarya</taxon>
        <taxon>Ascomycota</taxon>
        <taxon>Pezizomycotina</taxon>
        <taxon>Pezizomycetes</taxon>
        <taxon>Pezizales</taxon>
        <taxon>Ascobolaceae</taxon>
        <taxon>Ascobolus</taxon>
    </lineage>
</organism>
<gene>
    <name evidence="2" type="ORF">BJ508DRAFT_377917</name>
</gene>
<accession>A0A3N4HZK0</accession>
<feature type="region of interest" description="Disordered" evidence="1">
    <location>
        <begin position="624"/>
        <end position="697"/>
    </location>
</feature>